<accession>A0A4W5KYQ5</accession>
<reference evidence="2" key="2">
    <citation type="submission" date="2025-08" db="UniProtKB">
        <authorList>
            <consortium name="Ensembl"/>
        </authorList>
    </citation>
    <scope>IDENTIFICATION</scope>
</reference>
<feature type="domain" description="ARHGAP20 PH" evidence="1">
    <location>
        <begin position="56"/>
        <end position="138"/>
    </location>
</feature>
<protein>
    <recommendedName>
        <fullName evidence="1">ARHGAP20 PH domain-containing protein</fullName>
    </recommendedName>
</protein>
<keyword evidence="3" id="KW-1185">Reference proteome</keyword>
<dbReference type="STRING" id="62062.ENSHHUP00000022037"/>
<dbReference type="PANTHER" id="PTHR23179">
    <property type="entry name" value="T-CELL ACTIVATION RHO GTPASE ACTIVATING PROTEIN-RELATED"/>
    <property type="match status" value="1"/>
</dbReference>
<organism evidence="2 3">
    <name type="scientific">Hucho hucho</name>
    <name type="common">huchen</name>
    <dbReference type="NCBI Taxonomy" id="62062"/>
    <lineage>
        <taxon>Eukaryota</taxon>
        <taxon>Metazoa</taxon>
        <taxon>Chordata</taxon>
        <taxon>Craniata</taxon>
        <taxon>Vertebrata</taxon>
        <taxon>Euteleostomi</taxon>
        <taxon>Actinopterygii</taxon>
        <taxon>Neopterygii</taxon>
        <taxon>Teleostei</taxon>
        <taxon>Protacanthopterygii</taxon>
        <taxon>Salmoniformes</taxon>
        <taxon>Salmonidae</taxon>
        <taxon>Salmoninae</taxon>
        <taxon>Hucho</taxon>
    </lineage>
</organism>
<sequence length="138" mass="15732">MRTTLQRKHSGQSAITKAFSKPKCHSRVVFVFMDGVPVPSPRARLIQSLMSQSAEFVMEEHMQLSTGLQTQERHLFLFSDTFIITKSKSSSSLKLKESVRLCEMWLGSCMEEVAERKLTSKNSFVIGWPTTNYVVTLR</sequence>
<dbReference type="SUPFAM" id="SSF50729">
    <property type="entry name" value="PH domain-like"/>
    <property type="match status" value="1"/>
</dbReference>
<evidence type="ECO:0000259" key="1">
    <source>
        <dbReference type="Pfam" id="PF22286"/>
    </source>
</evidence>
<proteinExistence type="predicted"/>
<dbReference type="Gene3D" id="2.30.29.30">
    <property type="entry name" value="Pleckstrin-homology domain (PH domain)/Phosphotyrosine-binding domain (PTB)"/>
    <property type="match status" value="1"/>
</dbReference>
<evidence type="ECO:0000313" key="2">
    <source>
        <dbReference type="Ensembl" id="ENSHHUP00000022037.1"/>
    </source>
</evidence>
<dbReference type="Ensembl" id="ENSHHUT00000022864.1">
    <property type="protein sequence ID" value="ENSHHUP00000022037.1"/>
    <property type="gene ID" value="ENSHHUG00000013809.1"/>
</dbReference>
<dbReference type="GeneTree" id="ENSGT00940000154633"/>
<evidence type="ECO:0000313" key="3">
    <source>
        <dbReference type="Proteomes" id="UP000314982"/>
    </source>
</evidence>
<dbReference type="InterPro" id="IPR047887">
    <property type="entry name" value="ARHGAP20_PH"/>
</dbReference>
<dbReference type="AlphaFoldDB" id="A0A4W5KYQ5"/>
<reference evidence="2" key="3">
    <citation type="submission" date="2025-09" db="UniProtKB">
        <authorList>
            <consortium name="Ensembl"/>
        </authorList>
    </citation>
    <scope>IDENTIFICATION</scope>
</reference>
<dbReference type="InterPro" id="IPR011993">
    <property type="entry name" value="PH-like_dom_sf"/>
</dbReference>
<name>A0A4W5KYQ5_9TELE</name>
<dbReference type="GO" id="GO:0005096">
    <property type="term" value="F:GTPase activator activity"/>
    <property type="evidence" value="ECO:0007669"/>
    <property type="project" value="TreeGrafter"/>
</dbReference>
<dbReference type="Pfam" id="PF22286">
    <property type="entry name" value="RHG20_PH"/>
    <property type="match status" value="1"/>
</dbReference>
<dbReference type="Proteomes" id="UP000314982">
    <property type="component" value="Unassembled WGS sequence"/>
</dbReference>
<dbReference type="PANTHER" id="PTHR23179:SF36">
    <property type="entry name" value="RHO-GAP DOMAIN-CONTAINING PROTEIN"/>
    <property type="match status" value="1"/>
</dbReference>
<reference evidence="3" key="1">
    <citation type="submission" date="2018-06" db="EMBL/GenBank/DDBJ databases">
        <title>Genome assembly of Danube salmon.</title>
        <authorList>
            <person name="Macqueen D.J."/>
            <person name="Gundappa M.K."/>
        </authorList>
    </citation>
    <scope>NUCLEOTIDE SEQUENCE [LARGE SCALE GENOMIC DNA]</scope>
</reference>